<dbReference type="RefSeq" id="XP_026682217.1">
    <property type="nucleotide sequence ID" value="XM_026826416.1"/>
</dbReference>
<dbReference type="PRINTS" id="PR00463">
    <property type="entry name" value="EP450I"/>
</dbReference>
<dbReference type="PANTHER" id="PTHR24291">
    <property type="entry name" value="CYTOCHROME P450 FAMILY 4"/>
    <property type="match status" value="1"/>
</dbReference>
<evidence type="ECO:0000256" key="12">
    <source>
        <dbReference type="ARBA" id="ARBA00023136"/>
    </source>
</evidence>
<dbReference type="InterPro" id="IPR001128">
    <property type="entry name" value="Cyt_P450"/>
</dbReference>
<keyword evidence="8" id="KW-0492">Microsome</keyword>
<evidence type="ECO:0000256" key="13">
    <source>
        <dbReference type="PIRSR" id="PIRSR602401-1"/>
    </source>
</evidence>
<dbReference type="InterPro" id="IPR017972">
    <property type="entry name" value="Cyt_P450_CS"/>
</dbReference>
<dbReference type="AlphaFoldDB" id="A0A3Q0J156"/>
<keyword evidence="11 14" id="KW-0503">Monooxygenase</keyword>
<keyword evidence="5 13" id="KW-0349">Heme</keyword>
<dbReference type="GO" id="GO:0016705">
    <property type="term" value="F:oxidoreductase activity, acting on paired donors, with incorporation or reduction of molecular oxygen"/>
    <property type="evidence" value="ECO:0007669"/>
    <property type="project" value="InterPro"/>
</dbReference>
<dbReference type="SUPFAM" id="SSF48264">
    <property type="entry name" value="Cytochrome P450"/>
    <property type="match status" value="1"/>
</dbReference>
<comment type="cofactor">
    <cofactor evidence="1 13">
        <name>heme</name>
        <dbReference type="ChEBI" id="CHEBI:30413"/>
    </cofactor>
</comment>
<evidence type="ECO:0000256" key="10">
    <source>
        <dbReference type="ARBA" id="ARBA00023004"/>
    </source>
</evidence>
<accession>A0A3Q0J156</accession>
<dbReference type="Proteomes" id="UP000079169">
    <property type="component" value="Unplaced"/>
</dbReference>
<dbReference type="InterPro" id="IPR036396">
    <property type="entry name" value="Cyt_P450_sf"/>
</dbReference>
<name>A0A3Q0J156_DIACI</name>
<evidence type="ECO:0000256" key="1">
    <source>
        <dbReference type="ARBA" id="ARBA00001971"/>
    </source>
</evidence>
<dbReference type="GO" id="GO:0005789">
    <property type="term" value="C:endoplasmic reticulum membrane"/>
    <property type="evidence" value="ECO:0007669"/>
    <property type="project" value="UniProtKB-SubCell"/>
</dbReference>
<gene>
    <name evidence="16" type="primary">LOC113469019</name>
</gene>
<keyword evidence="9 14" id="KW-0560">Oxidoreductase</keyword>
<evidence type="ECO:0000256" key="9">
    <source>
        <dbReference type="ARBA" id="ARBA00023002"/>
    </source>
</evidence>
<dbReference type="InterPro" id="IPR002401">
    <property type="entry name" value="Cyt_P450_E_grp-I"/>
</dbReference>
<evidence type="ECO:0000256" key="14">
    <source>
        <dbReference type="RuleBase" id="RU000461"/>
    </source>
</evidence>
<evidence type="ECO:0000313" key="15">
    <source>
        <dbReference type="Proteomes" id="UP000079169"/>
    </source>
</evidence>
<dbReference type="Pfam" id="PF00067">
    <property type="entry name" value="p450"/>
    <property type="match status" value="1"/>
</dbReference>
<dbReference type="KEGG" id="dci:113469019"/>
<reference evidence="16" key="1">
    <citation type="submission" date="2025-08" db="UniProtKB">
        <authorList>
            <consortium name="RefSeq"/>
        </authorList>
    </citation>
    <scope>IDENTIFICATION</scope>
</reference>
<dbReference type="PANTHER" id="PTHR24291:SF189">
    <property type="entry name" value="CYTOCHROME P450 4C3-RELATED"/>
    <property type="match status" value="1"/>
</dbReference>
<comment type="subcellular location">
    <subcellularLocation>
        <location evidence="3">Endoplasmic reticulum membrane</location>
        <topology evidence="3">Peripheral membrane protein</topology>
    </subcellularLocation>
    <subcellularLocation>
        <location evidence="2">Microsome membrane</location>
        <topology evidence="2">Peripheral membrane protein</topology>
    </subcellularLocation>
</comment>
<evidence type="ECO:0000313" key="16">
    <source>
        <dbReference type="RefSeq" id="XP_026682217.1"/>
    </source>
</evidence>
<dbReference type="STRING" id="121845.A0A3Q0J156"/>
<organism evidence="15 16">
    <name type="scientific">Diaphorina citri</name>
    <name type="common">Asian citrus psyllid</name>
    <dbReference type="NCBI Taxonomy" id="121845"/>
    <lineage>
        <taxon>Eukaryota</taxon>
        <taxon>Metazoa</taxon>
        <taxon>Ecdysozoa</taxon>
        <taxon>Arthropoda</taxon>
        <taxon>Hexapoda</taxon>
        <taxon>Insecta</taxon>
        <taxon>Pterygota</taxon>
        <taxon>Neoptera</taxon>
        <taxon>Paraneoptera</taxon>
        <taxon>Hemiptera</taxon>
        <taxon>Sternorrhyncha</taxon>
        <taxon>Psylloidea</taxon>
        <taxon>Psyllidae</taxon>
        <taxon>Diaphorininae</taxon>
        <taxon>Diaphorina</taxon>
    </lineage>
</organism>
<comment type="similarity">
    <text evidence="4 14">Belongs to the cytochrome P450 family.</text>
</comment>
<evidence type="ECO:0000256" key="2">
    <source>
        <dbReference type="ARBA" id="ARBA00004174"/>
    </source>
</evidence>
<evidence type="ECO:0000256" key="3">
    <source>
        <dbReference type="ARBA" id="ARBA00004406"/>
    </source>
</evidence>
<dbReference type="PROSITE" id="PS00086">
    <property type="entry name" value="CYTOCHROME_P450"/>
    <property type="match status" value="1"/>
</dbReference>
<keyword evidence="15" id="KW-1185">Reference proteome</keyword>
<keyword evidence="7" id="KW-0256">Endoplasmic reticulum</keyword>
<keyword evidence="10 13" id="KW-0408">Iron</keyword>
<dbReference type="GO" id="GO:0020037">
    <property type="term" value="F:heme binding"/>
    <property type="evidence" value="ECO:0007669"/>
    <property type="project" value="InterPro"/>
</dbReference>
<evidence type="ECO:0000256" key="6">
    <source>
        <dbReference type="ARBA" id="ARBA00022723"/>
    </source>
</evidence>
<dbReference type="InterPro" id="IPR050196">
    <property type="entry name" value="Cytochrome_P450_Monoox"/>
</dbReference>
<dbReference type="PaxDb" id="121845-A0A3Q0J156"/>
<dbReference type="GO" id="GO:0005506">
    <property type="term" value="F:iron ion binding"/>
    <property type="evidence" value="ECO:0007669"/>
    <property type="project" value="InterPro"/>
</dbReference>
<dbReference type="GO" id="GO:0004497">
    <property type="term" value="F:monooxygenase activity"/>
    <property type="evidence" value="ECO:0007669"/>
    <property type="project" value="UniProtKB-KW"/>
</dbReference>
<keyword evidence="6 13" id="KW-0479">Metal-binding</keyword>
<keyword evidence="12" id="KW-0472">Membrane</keyword>
<sequence>MLNIEIVSLHRCADQYPNPEVFQPDNFLPENVQKRHNYSYIPFSAGPRNCIGQKFALLEEKCVLASILRKFKVISLEKLDDVTIMIDLILRPASGVKVKLEPRHKIN</sequence>
<evidence type="ECO:0000256" key="7">
    <source>
        <dbReference type="ARBA" id="ARBA00022824"/>
    </source>
</evidence>
<evidence type="ECO:0000256" key="5">
    <source>
        <dbReference type="ARBA" id="ARBA00022617"/>
    </source>
</evidence>
<protein>
    <submittedName>
        <fullName evidence="16">Cytochrome P450 4C1-like</fullName>
    </submittedName>
</protein>
<proteinExistence type="inferred from homology"/>
<feature type="binding site" description="axial binding residue" evidence="13">
    <location>
        <position position="50"/>
    </location>
    <ligand>
        <name>heme</name>
        <dbReference type="ChEBI" id="CHEBI:30413"/>
    </ligand>
    <ligandPart>
        <name>Fe</name>
        <dbReference type="ChEBI" id="CHEBI:18248"/>
    </ligandPart>
</feature>
<evidence type="ECO:0000256" key="4">
    <source>
        <dbReference type="ARBA" id="ARBA00010617"/>
    </source>
</evidence>
<dbReference type="GeneID" id="113469019"/>
<dbReference type="Gene3D" id="1.10.630.10">
    <property type="entry name" value="Cytochrome P450"/>
    <property type="match status" value="1"/>
</dbReference>
<evidence type="ECO:0000256" key="8">
    <source>
        <dbReference type="ARBA" id="ARBA00022848"/>
    </source>
</evidence>
<evidence type="ECO:0000256" key="11">
    <source>
        <dbReference type="ARBA" id="ARBA00023033"/>
    </source>
</evidence>